<keyword evidence="2" id="KW-1185">Reference proteome</keyword>
<evidence type="ECO:0000313" key="1">
    <source>
        <dbReference type="EMBL" id="GIG84499.1"/>
    </source>
</evidence>
<name>A0A8J3Q0A3_9ACTN</name>
<dbReference type="EMBL" id="BONV01000053">
    <property type="protein sequence ID" value="GIG84499.1"/>
    <property type="molecule type" value="Genomic_DNA"/>
</dbReference>
<protein>
    <submittedName>
        <fullName evidence="1">Uncharacterized protein</fullName>
    </submittedName>
</protein>
<proteinExistence type="predicted"/>
<accession>A0A8J3Q0A3</accession>
<evidence type="ECO:0000313" key="2">
    <source>
        <dbReference type="Proteomes" id="UP000630097"/>
    </source>
</evidence>
<organism evidence="1 2">
    <name type="scientific">Planotetraspora kaengkrachanensis</name>
    <dbReference type="NCBI Taxonomy" id="575193"/>
    <lineage>
        <taxon>Bacteria</taxon>
        <taxon>Bacillati</taxon>
        <taxon>Actinomycetota</taxon>
        <taxon>Actinomycetes</taxon>
        <taxon>Streptosporangiales</taxon>
        <taxon>Streptosporangiaceae</taxon>
        <taxon>Planotetraspora</taxon>
    </lineage>
</organism>
<gene>
    <name evidence="1" type="ORF">Pka01_76260</name>
</gene>
<sequence length="254" mass="29008">MPTMNLAQTPARFRLDAALNHMAITFRGMTAHPDEQNCVCHWGSAEELAQLKVPDVELDLDLLRRTWPSDWNDHASVLRRILPQLSRALIIGLIEPLFGMDEVGRAFARGDWQQWPTEQAAAVREFLSAWWANTLIDPDPTVPTHEVLALCTEASAAIGPWLHVWEAQTGTVSDHHLAKAVSHWEYDLLGDQLPWESWNDKEETRIELTSWLIRHAPARLHARNAPVELLHRIRLLGLAGPARWDDPHWPGHRY</sequence>
<reference evidence="1 2" key="1">
    <citation type="submission" date="2021-01" db="EMBL/GenBank/DDBJ databases">
        <title>Whole genome shotgun sequence of Planotetraspora kaengkrachanensis NBRC 104272.</title>
        <authorList>
            <person name="Komaki H."/>
            <person name="Tamura T."/>
        </authorList>
    </citation>
    <scope>NUCLEOTIDE SEQUENCE [LARGE SCALE GENOMIC DNA]</scope>
    <source>
        <strain evidence="1 2">NBRC 104272</strain>
    </source>
</reference>
<comment type="caution">
    <text evidence="1">The sequence shown here is derived from an EMBL/GenBank/DDBJ whole genome shotgun (WGS) entry which is preliminary data.</text>
</comment>
<dbReference type="AlphaFoldDB" id="A0A8J3Q0A3"/>
<dbReference type="Proteomes" id="UP000630097">
    <property type="component" value="Unassembled WGS sequence"/>
</dbReference>